<gene>
    <name evidence="3" type="ORF">HanXRQr2_Chr01g0000791</name>
</gene>
<reference evidence="3" key="1">
    <citation type="journal article" date="2017" name="Nature">
        <title>The sunflower genome provides insights into oil metabolism, flowering and Asterid evolution.</title>
        <authorList>
            <person name="Badouin H."/>
            <person name="Gouzy J."/>
            <person name="Grassa C.J."/>
            <person name="Murat F."/>
            <person name="Staton S.E."/>
            <person name="Cottret L."/>
            <person name="Lelandais-Briere C."/>
            <person name="Owens G.L."/>
            <person name="Carrere S."/>
            <person name="Mayjonade B."/>
            <person name="Legrand L."/>
            <person name="Gill N."/>
            <person name="Kane N.C."/>
            <person name="Bowers J.E."/>
            <person name="Hubner S."/>
            <person name="Bellec A."/>
            <person name="Berard A."/>
            <person name="Berges H."/>
            <person name="Blanchet N."/>
            <person name="Boniface M.C."/>
            <person name="Brunel D."/>
            <person name="Catrice O."/>
            <person name="Chaidir N."/>
            <person name="Claudel C."/>
            <person name="Donnadieu C."/>
            <person name="Faraut T."/>
            <person name="Fievet G."/>
            <person name="Helmstetter N."/>
            <person name="King M."/>
            <person name="Knapp S.J."/>
            <person name="Lai Z."/>
            <person name="Le Paslier M.C."/>
            <person name="Lippi Y."/>
            <person name="Lorenzon L."/>
            <person name="Mandel J.R."/>
            <person name="Marage G."/>
            <person name="Marchand G."/>
            <person name="Marquand E."/>
            <person name="Bret-Mestries E."/>
            <person name="Morien E."/>
            <person name="Nambeesan S."/>
            <person name="Nguyen T."/>
            <person name="Pegot-Espagnet P."/>
            <person name="Pouilly N."/>
            <person name="Raftis F."/>
            <person name="Sallet E."/>
            <person name="Schiex T."/>
            <person name="Thomas J."/>
            <person name="Vandecasteele C."/>
            <person name="Vares D."/>
            <person name="Vear F."/>
            <person name="Vautrin S."/>
            <person name="Crespi M."/>
            <person name="Mangin B."/>
            <person name="Burke J.M."/>
            <person name="Salse J."/>
            <person name="Munos S."/>
            <person name="Vincourt P."/>
            <person name="Rieseberg L.H."/>
            <person name="Langlade N.B."/>
        </authorList>
    </citation>
    <scope>NUCLEOTIDE SEQUENCE</scope>
    <source>
        <tissue evidence="3">Leaves</tissue>
    </source>
</reference>
<proteinExistence type="predicted"/>
<dbReference type="EMBL" id="MNCJ02000316">
    <property type="protein sequence ID" value="KAF5820311.1"/>
    <property type="molecule type" value="Genomic_DNA"/>
</dbReference>
<evidence type="ECO:0000256" key="1">
    <source>
        <dbReference type="SAM" id="MobiDB-lite"/>
    </source>
</evidence>
<accession>A0A9K3P1C4</accession>
<dbReference type="Gene3D" id="1.20.140.40">
    <property type="entry name" value="Invertase/pectin methylesterase inhibitor family protein"/>
    <property type="match status" value="1"/>
</dbReference>
<keyword evidence="4" id="KW-1185">Reference proteome</keyword>
<dbReference type="SUPFAM" id="SSF101148">
    <property type="entry name" value="Plant invertase/pectin methylesterase inhibitor"/>
    <property type="match status" value="1"/>
</dbReference>
<sequence>MKINNHILVIISILSLFFVVLIEGNEVDEIYDEVNNEFGRKLDEAADKLGPLSSSDLEQLEEAKDAFGPIPSFEEATEALSPSSSSILKKAKEALGPISPSTIDDAQEALGPISPAALEKAKEALGPISPSTIEDAKKALGPASSKAKETLGPSSSGVIDKAKEKIDSIASWITQNKEDTSSEDQNAPTPSAPNASPLDPYGVLDGAKEKFDSLLDDITEEKEQISPSLAEEAQKESSPVSSKDNDKAQNKMGPSSAPSPDSSKESDLSKIIDKAKSIFNNKEEISSESPSISVKAPNEQGPMSSVNEDVSSMTSVPASGPVLPSTLEEAKDAIGSYSSKAMDAAKEKFSTISSYLSQNKLQKPPGSDIKLHSTPVYLDHDDALAVESLIKQAQTNTQLAMDEAKTIVSDPTIDPSGTAKCVDKCMAHYGSCDKKLNKALDDLKSRNVEVLKDDITEVEGEIQACQKCFLENTKMQSMFKDLEDATIKATRECLNVIDHSG</sequence>
<feature type="compositionally biased region" description="Polar residues" evidence="1">
    <location>
        <begin position="301"/>
        <end position="317"/>
    </location>
</feature>
<dbReference type="InterPro" id="IPR035513">
    <property type="entry name" value="Invertase/methylesterase_inhib"/>
</dbReference>
<name>A0A9K3P1C4_HELAN</name>
<protein>
    <submittedName>
        <fullName evidence="3">Invertase/pectin methylesterase inhibitor domain superfamily</fullName>
    </submittedName>
</protein>
<organism evidence="3 4">
    <name type="scientific">Helianthus annuus</name>
    <name type="common">Common sunflower</name>
    <dbReference type="NCBI Taxonomy" id="4232"/>
    <lineage>
        <taxon>Eukaryota</taxon>
        <taxon>Viridiplantae</taxon>
        <taxon>Streptophyta</taxon>
        <taxon>Embryophyta</taxon>
        <taxon>Tracheophyta</taxon>
        <taxon>Spermatophyta</taxon>
        <taxon>Magnoliopsida</taxon>
        <taxon>eudicotyledons</taxon>
        <taxon>Gunneridae</taxon>
        <taxon>Pentapetalae</taxon>
        <taxon>asterids</taxon>
        <taxon>campanulids</taxon>
        <taxon>Asterales</taxon>
        <taxon>Asteraceae</taxon>
        <taxon>Asteroideae</taxon>
        <taxon>Heliantheae alliance</taxon>
        <taxon>Heliantheae</taxon>
        <taxon>Helianthus</taxon>
    </lineage>
</organism>
<evidence type="ECO:0000256" key="2">
    <source>
        <dbReference type="SAM" id="SignalP"/>
    </source>
</evidence>
<comment type="caution">
    <text evidence="3">The sequence shown here is derived from an EMBL/GenBank/DDBJ whole genome shotgun (WGS) entry which is preliminary data.</text>
</comment>
<feature type="chain" id="PRO_5039895067" evidence="2">
    <location>
        <begin position="25"/>
        <end position="501"/>
    </location>
</feature>
<feature type="region of interest" description="Disordered" evidence="1">
    <location>
        <begin position="138"/>
        <end position="323"/>
    </location>
</feature>
<evidence type="ECO:0000313" key="4">
    <source>
        <dbReference type="Proteomes" id="UP000215914"/>
    </source>
</evidence>
<reference evidence="3" key="2">
    <citation type="submission" date="2020-06" db="EMBL/GenBank/DDBJ databases">
        <title>Helianthus annuus Genome sequencing and assembly Release 2.</title>
        <authorList>
            <person name="Gouzy J."/>
            <person name="Langlade N."/>
            <person name="Munos S."/>
        </authorList>
    </citation>
    <scope>NUCLEOTIDE SEQUENCE</scope>
    <source>
        <tissue evidence="3">Leaves</tissue>
    </source>
</reference>
<feature type="signal peptide" evidence="2">
    <location>
        <begin position="1"/>
        <end position="24"/>
    </location>
</feature>
<keyword evidence="2" id="KW-0732">Signal</keyword>
<evidence type="ECO:0000313" key="3">
    <source>
        <dbReference type="EMBL" id="KAF5820311.1"/>
    </source>
</evidence>
<dbReference type="Proteomes" id="UP000215914">
    <property type="component" value="Unassembled WGS sequence"/>
</dbReference>
<dbReference type="Gramene" id="mRNA:HanXRQr2_Chr01g0000791">
    <property type="protein sequence ID" value="CDS:HanXRQr2_Chr01g0000791.1"/>
    <property type="gene ID" value="HanXRQr2_Chr01g0000791"/>
</dbReference>
<feature type="compositionally biased region" description="Low complexity" evidence="1">
    <location>
        <begin position="186"/>
        <end position="197"/>
    </location>
</feature>
<dbReference type="AlphaFoldDB" id="A0A9K3P1C4"/>
<feature type="compositionally biased region" description="Basic and acidic residues" evidence="1">
    <location>
        <begin position="262"/>
        <end position="285"/>
    </location>
</feature>